<proteinExistence type="predicted"/>
<keyword evidence="1" id="KW-0479">Metal-binding</keyword>
<dbReference type="GO" id="GO:0046872">
    <property type="term" value="F:metal ion binding"/>
    <property type="evidence" value="ECO:0007669"/>
    <property type="project" value="UniProtKB-KW"/>
</dbReference>
<dbReference type="EMBL" id="JABXXQ010000235">
    <property type="protein sequence ID" value="NVN30866.1"/>
    <property type="molecule type" value="Genomic_DNA"/>
</dbReference>
<dbReference type="GO" id="GO:0016829">
    <property type="term" value="F:lyase activity"/>
    <property type="evidence" value="ECO:0007669"/>
    <property type="project" value="UniProtKB-KW"/>
</dbReference>
<dbReference type="PANTHER" id="PTHR43048">
    <property type="entry name" value="METHYLMALONYL-COA EPIMERASE"/>
    <property type="match status" value="1"/>
</dbReference>
<keyword evidence="4" id="KW-0560">Oxidoreductase</keyword>
<dbReference type="RefSeq" id="WP_176624748.1">
    <property type="nucleotide sequence ID" value="NZ_JABXXQ010000235.1"/>
</dbReference>
<dbReference type="AlphaFoldDB" id="A0A850NSU6"/>
<sequence length="180" mass="19260">MSASSAGLPRGIDHIGMTVPDLEAAARFLTEAFGAVALYDNVTEDDPQQGPDAEETLGLPPGTSVQHMRMMRLGNGPSIELFEMRSPASRQKAAIASDYGLQHFAVYVDDVDAAVARFEAAGGHVLTAPKELLGIEKGAGNAFCYGRTPWGGLVELISWPGEAPWERTAPAPRYRPPPRD</sequence>
<dbReference type="PANTHER" id="PTHR43048:SF6">
    <property type="entry name" value="BLR8189 PROTEIN"/>
    <property type="match status" value="1"/>
</dbReference>
<comment type="caution">
    <text evidence="5">The sequence shown here is derived from an EMBL/GenBank/DDBJ whole genome shotgun (WGS) entry which is preliminary data.</text>
</comment>
<evidence type="ECO:0000313" key="6">
    <source>
        <dbReference type="Proteomes" id="UP000557688"/>
    </source>
</evidence>
<dbReference type="SUPFAM" id="SSF54593">
    <property type="entry name" value="Glyoxalase/Bleomycin resistance protein/Dihydroxybiphenyl dioxygenase"/>
    <property type="match status" value="1"/>
</dbReference>
<evidence type="ECO:0000256" key="1">
    <source>
        <dbReference type="ARBA" id="ARBA00022723"/>
    </source>
</evidence>
<dbReference type="GO" id="GO:0051213">
    <property type="term" value="F:dioxygenase activity"/>
    <property type="evidence" value="ECO:0007669"/>
    <property type="project" value="UniProtKB-KW"/>
</dbReference>
<dbReference type="Gene3D" id="3.10.180.10">
    <property type="entry name" value="2,3-Dihydroxybiphenyl 1,2-Dioxygenase, domain 1"/>
    <property type="match status" value="1"/>
</dbReference>
<dbReference type="PROSITE" id="PS51819">
    <property type="entry name" value="VOC"/>
    <property type="match status" value="1"/>
</dbReference>
<keyword evidence="4" id="KW-0223">Dioxygenase</keyword>
<dbReference type="GO" id="GO:0046491">
    <property type="term" value="P:L-methylmalonyl-CoA metabolic process"/>
    <property type="evidence" value="ECO:0007669"/>
    <property type="project" value="TreeGrafter"/>
</dbReference>
<evidence type="ECO:0000313" key="5">
    <source>
        <dbReference type="EMBL" id="NVN30866.1"/>
    </source>
</evidence>
<dbReference type="Proteomes" id="UP000557688">
    <property type="component" value="Unassembled WGS sequence"/>
</dbReference>
<dbReference type="EMBL" id="JACHXV010000011">
    <property type="protein sequence ID" value="MBB3174800.1"/>
    <property type="molecule type" value="Genomic_DNA"/>
</dbReference>
<feature type="compositionally biased region" description="Acidic residues" evidence="2">
    <location>
        <begin position="42"/>
        <end position="55"/>
    </location>
</feature>
<name>A0A850NSU6_9PROT</name>
<evidence type="ECO:0000313" key="7">
    <source>
        <dbReference type="Proteomes" id="UP000565205"/>
    </source>
</evidence>
<feature type="region of interest" description="Disordered" evidence="2">
    <location>
        <begin position="42"/>
        <end position="62"/>
    </location>
</feature>
<dbReference type="Pfam" id="PF13669">
    <property type="entry name" value="Glyoxalase_4"/>
    <property type="match status" value="1"/>
</dbReference>
<accession>A0A850NSU6</accession>
<keyword evidence="6" id="KW-1185">Reference proteome</keyword>
<organism evidence="5 7">
    <name type="scientific">Endobacter medicaginis</name>
    <dbReference type="NCBI Taxonomy" id="1181271"/>
    <lineage>
        <taxon>Bacteria</taxon>
        <taxon>Pseudomonadati</taxon>
        <taxon>Pseudomonadota</taxon>
        <taxon>Alphaproteobacteria</taxon>
        <taxon>Acetobacterales</taxon>
        <taxon>Acetobacteraceae</taxon>
        <taxon>Endobacter</taxon>
    </lineage>
</organism>
<dbReference type="InterPro" id="IPR037523">
    <property type="entry name" value="VOC_core"/>
</dbReference>
<feature type="domain" description="VOC" evidence="3">
    <location>
        <begin position="11"/>
        <end position="159"/>
    </location>
</feature>
<gene>
    <name evidence="4" type="ORF">FHR90_002646</name>
    <name evidence="5" type="ORF">HUK83_11050</name>
</gene>
<keyword evidence="4" id="KW-0456">Lyase</keyword>
<protein>
    <submittedName>
        <fullName evidence="4">Catechol 2,3-dioxygenase-like lactoylglutathione lyase family enzyme</fullName>
    </submittedName>
    <submittedName>
        <fullName evidence="5">VOC family protein</fullName>
    </submittedName>
</protein>
<dbReference type="InterPro" id="IPR051785">
    <property type="entry name" value="MMCE/EMCE_epimerase"/>
</dbReference>
<evidence type="ECO:0000259" key="3">
    <source>
        <dbReference type="PROSITE" id="PS51819"/>
    </source>
</evidence>
<evidence type="ECO:0000256" key="2">
    <source>
        <dbReference type="SAM" id="MobiDB-lite"/>
    </source>
</evidence>
<dbReference type="Proteomes" id="UP000565205">
    <property type="component" value="Unassembled WGS sequence"/>
</dbReference>
<evidence type="ECO:0000313" key="4">
    <source>
        <dbReference type="EMBL" id="MBB3174800.1"/>
    </source>
</evidence>
<dbReference type="GO" id="GO:0004493">
    <property type="term" value="F:methylmalonyl-CoA epimerase activity"/>
    <property type="evidence" value="ECO:0007669"/>
    <property type="project" value="TreeGrafter"/>
</dbReference>
<reference evidence="4 6" key="2">
    <citation type="submission" date="2020-08" db="EMBL/GenBank/DDBJ databases">
        <title>Genomic Encyclopedia of Type Strains, Phase III (KMG-III): the genomes of soil and plant-associated and newly described type strains.</title>
        <authorList>
            <person name="Whitman W."/>
        </authorList>
    </citation>
    <scope>NUCLEOTIDE SEQUENCE [LARGE SCALE GENOMIC DNA]</scope>
    <source>
        <strain evidence="4 6">CECT 8088</strain>
    </source>
</reference>
<reference evidence="5 7" key="1">
    <citation type="submission" date="2020-06" db="EMBL/GenBank/DDBJ databases">
        <title>Description of novel acetic acid bacteria.</title>
        <authorList>
            <person name="Sombolestani A."/>
        </authorList>
    </citation>
    <scope>NUCLEOTIDE SEQUENCE [LARGE SCALE GENOMIC DNA]</scope>
    <source>
        <strain evidence="5 7">LMG 26838</strain>
    </source>
</reference>
<dbReference type="InterPro" id="IPR029068">
    <property type="entry name" value="Glyas_Bleomycin-R_OHBP_Dase"/>
</dbReference>